<dbReference type="EMBL" id="JBBWYZ010000026">
    <property type="protein sequence ID" value="MEK9514799.1"/>
    <property type="molecule type" value="Genomic_DNA"/>
</dbReference>
<proteinExistence type="predicted"/>
<dbReference type="RefSeq" id="WP_260378952.1">
    <property type="nucleotide sequence ID" value="NZ_JBBWYZ010000026.1"/>
</dbReference>
<evidence type="ECO:0000313" key="1">
    <source>
        <dbReference type="EMBL" id="MEK9514799.1"/>
    </source>
</evidence>
<comment type="caution">
    <text evidence="1">The sequence shown here is derived from an EMBL/GenBank/DDBJ whole genome shotgun (WGS) entry which is preliminary data.</text>
</comment>
<name>A0ABU9ES55_LIMFS</name>
<protein>
    <submittedName>
        <fullName evidence="1">Uncharacterized protein</fullName>
    </submittedName>
</protein>
<dbReference type="Proteomes" id="UP001387447">
    <property type="component" value="Unassembled WGS sequence"/>
</dbReference>
<reference evidence="1 2" key="1">
    <citation type="journal article" date="2024" name="Front. Microbiol.">
        <title>Transcriptomic insights into the dominance of two phototrophs throughout the water column of a tropical hypersaline-alkaline crater lake (Dziani Dzaha, Mayotte).</title>
        <authorList>
            <person name="Duperron S."/>
            <person name="Halary S."/>
            <person name="Bouly J.-P."/>
            <person name="Roussel T."/>
            <person name="Hugoni M."/>
            <person name="Bruto M."/>
            <person name="Oger P."/>
            <person name="Duval C."/>
            <person name="Woo A."/>
            <person name="Jezequiel D."/>
            <person name="Ader M."/>
            <person name="Leboulanger C."/>
            <person name="Agogue H."/>
            <person name="Grossi V."/>
            <person name="Trousselier M."/>
            <person name="Bernard C."/>
        </authorList>
    </citation>
    <scope>NUCLEOTIDE SEQUENCE [LARGE SCALE GENOMIC DNA]</scope>
    <source>
        <strain evidence="1 2">PMC 851.14</strain>
    </source>
</reference>
<accession>A0ABU9ES55</accession>
<gene>
    <name evidence="1" type="ORF">AAEJ74_25020</name>
</gene>
<organism evidence="1 2">
    <name type="scientific">Limnospira fusiformis PMC 851.14</name>
    <dbReference type="NCBI Taxonomy" id="2219512"/>
    <lineage>
        <taxon>Bacteria</taxon>
        <taxon>Bacillati</taxon>
        <taxon>Cyanobacteriota</taxon>
        <taxon>Cyanophyceae</taxon>
        <taxon>Oscillatoriophycideae</taxon>
        <taxon>Oscillatoriales</taxon>
        <taxon>Sirenicapillariaceae</taxon>
        <taxon>Limnospira</taxon>
    </lineage>
</organism>
<keyword evidence="2" id="KW-1185">Reference proteome</keyword>
<sequence length="97" mass="10791">MKPEQQRAIAYLSRLGGGTEPNTTISPLYWVSPSFHPSYLCWVSPEQQRAIAYLSRLGGGTEPNTTISPLCWVSPSFHPTPPLLGFTQPTKSDRLFK</sequence>
<evidence type="ECO:0000313" key="2">
    <source>
        <dbReference type="Proteomes" id="UP001387447"/>
    </source>
</evidence>